<sequence>MQLERLNGLWRKLESSNNEISAARNRFGQSTSERDNILEARHKYACRRREIQQRLTMLRSTFVVYILALHIFVFIRISF</sequence>
<keyword evidence="1" id="KW-0472">Membrane</keyword>
<evidence type="ECO:0000313" key="3">
    <source>
        <dbReference type="Proteomes" id="UP000238479"/>
    </source>
</evidence>
<evidence type="ECO:0000256" key="1">
    <source>
        <dbReference type="SAM" id="Phobius"/>
    </source>
</evidence>
<dbReference type="PANTHER" id="PTHR37761">
    <property type="entry name" value="OS09G0108400 PROTEIN"/>
    <property type="match status" value="1"/>
</dbReference>
<comment type="caution">
    <text evidence="2">The sequence shown here is derived from an EMBL/GenBank/DDBJ whole genome shotgun (WGS) entry which is preliminary data.</text>
</comment>
<dbReference type="PANTHER" id="PTHR37761:SF2">
    <property type="entry name" value="OS09G0108400 PROTEIN"/>
    <property type="match status" value="1"/>
</dbReference>
<gene>
    <name evidence="2" type="ORF">RchiOBHm_Chr2g0163621</name>
</gene>
<organism evidence="2 3">
    <name type="scientific">Rosa chinensis</name>
    <name type="common">China rose</name>
    <dbReference type="NCBI Taxonomy" id="74649"/>
    <lineage>
        <taxon>Eukaryota</taxon>
        <taxon>Viridiplantae</taxon>
        <taxon>Streptophyta</taxon>
        <taxon>Embryophyta</taxon>
        <taxon>Tracheophyta</taxon>
        <taxon>Spermatophyta</taxon>
        <taxon>Magnoliopsida</taxon>
        <taxon>eudicotyledons</taxon>
        <taxon>Gunneridae</taxon>
        <taxon>Pentapetalae</taxon>
        <taxon>rosids</taxon>
        <taxon>fabids</taxon>
        <taxon>Rosales</taxon>
        <taxon>Rosaceae</taxon>
        <taxon>Rosoideae</taxon>
        <taxon>Rosoideae incertae sedis</taxon>
        <taxon>Rosa</taxon>
    </lineage>
</organism>
<proteinExistence type="predicted"/>
<dbReference type="STRING" id="74649.A0A2P6S3E0"/>
<dbReference type="EMBL" id="PDCK01000040">
    <property type="protein sequence ID" value="PRQ53176.1"/>
    <property type="molecule type" value="Genomic_DNA"/>
</dbReference>
<reference evidence="2 3" key="1">
    <citation type="journal article" date="2018" name="Nat. Genet.">
        <title>The Rosa genome provides new insights in the design of modern roses.</title>
        <authorList>
            <person name="Bendahmane M."/>
        </authorList>
    </citation>
    <scope>NUCLEOTIDE SEQUENCE [LARGE SCALE GENOMIC DNA]</scope>
    <source>
        <strain evidence="3">cv. Old Blush</strain>
    </source>
</reference>
<keyword evidence="3" id="KW-1185">Reference proteome</keyword>
<feature type="transmembrane region" description="Helical" evidence="1">
    <location>
        <begin position="57"/>
        <end position="77"/>
    </location>
</feature>
<accession>A0A2P6S3E0</accession>
<protein>
    <submittedName>
        <fullName evidence="2">Uncharacterized protein</fullName>
    </submittedName>
</protein>
<dbReference type="AlphaFoldDB" id="A0A2P6S3E0"/>
<name>A0A2P6S3E0_ROSCH</name>
<dbReference type="Proteomes" id="UP000238479">
    <property type="component" value="Chromosome 2"/>
</dbReference>
<dbReference type="Gramene" id="PRQ53176">
    <property type="protein sequence ID" value="PRQ53176"/>
    <property type="gene ID" value="RchiOBHm_Chr2g0163621"/>
</dbReference>
<keyword evidence="1" id="KW-1133">Transmembrane helix</keyword>
<evidence type="ECO:0000313" key="2">
    <source>
        <dbReference type="EMBL" id="PRQ53176.1"/>
    </source>
</evidence>
<keyword evidence="1" id="KW-0812">Transmembrane</keyword>